<proteinExistence type="predicted"/>
<dbReference type="KEGG" id="phu:Phum_PHUM450420"/>
<reference evidence="3" key="1">
    <citation type="submission" date="2007-04" db="EMBL/GenBank/DDBJ databases">
        <title>Annotation of Pediculus humanus corporis strain USDA.</title>
        <authorList>
            <person name="Kirkness E."/>
            <person name="Hannick L."/>
            <person name="Hass B."/>
            <person name="Bruggner R."/>
            <person name="Lawson D."/>
            <person name="Bidwell S."/>
            <person name="Joardar V."/>
            <person name="Caler E."/>
            <person name="Walenz B."/>
            <person name="Inman J."/>
            <person name="Schobel S."/>
            <person name="Galinsky K."/>
            <person name="Amedeo P."/>
            <person name="Strausberg R."/>
        </authorList>
    </citation>
    <scope>NUCLEOTIDE SEQUENCE</scope>
    <source>
        <strain evidence="3">USDA</strain>
    </source>
</reference>
<evidence type="ECO:0000256" key="1">
    <source>
        <dbReference type="SAM" id="MobiDB-lite"/>
    </source>
</evidence>
<sequence length="240" mass="28483">MNWGTTQYIKLTLKGVRIKMKYFFLNKMDYLPDEIILLIFDYSSGYDLTTSFQLVCTRWKYLINKSEKIWRGNVKLKGLKEQQCKNKLCEILITTPKLKYLQIGNSHNSTLTQTAACGETNNGNQEEGESSEEETEIILRTIRTYNQELEYLHVIDRYPLFDVMQTVLKRSKFKRLKITLDKLCDRREKINDLKKLFANLPSVDNMCIDFCQRIQFNCEKENFEWKISHDFDTDSIDDFN</sequence>
<dbReference type="SUPFAM" id="SSF81383">
    <property type="entry name" value="F-box domain"/>
    <property type="match status" value="1"/>
</dbReference>
<evidence type="ECO:0000313" key="5">
    <source>
        <dbReference type="Proteomes" id="UP000009046"/>
    </source>
</evidence>
<dbReference type="InParanoid" id="E0VUF6"/>
<dbReference type="EnsemblMetazoa" id="PHUM450420-RA">
    <property type="protein sequence ID" value="PHUM450420-PA"/>
    <property type="gene ID" value="PHUM450420"/>
</dbReference>
<dbReference type="AlphaFoldDB" id="E0VUF6"/>
<dbReference type="EMBL" id="AAZO01005490">
    <property type="status" value="NOT_ANNOTATED_CDS"/>
    <property type="molecule type" value="Genomic_DNA"/>
</dbReference>
<name>E0VUF6_PEDHC</name>
<dbReference type="InterPro" id="IPR036047">
    <property type="entry name" value="F-box-like_dom_sf"/>
</dbReference>
<dbReference type="RefSeq" id="XP_002429750.1">
    <property type="nucleotide sequence ID" value="XM_002429705.1"/>
</dbReference>
<dbReference type="GeneID" id="8230032"/>
<organism>
    <name type="scientific">Pediculus humanus subsp. corporis</name>
    <name type="common">Body louse</name>
    <dbReference type="NCBI Taxonomy" id="121224"/>
    <lineage>
        <taxon>Eukaryota</taxon>
        <taxon>Metazoa</taxon>
        <taxon>Ecdysozoa</taxon>
        <taxon>Arthropoda</taxon>
        <taxon>Hexapoda</taxon>
        <taxon>Insecta</taxon>
        <taxon>Pterygota</taxon>
        <taxon>Neoptera</taxon>
        <taxon>Paraneoptera</taxon>
        <taxon>Psocodea</taxon>
        <taxon>Troctomorpha</taxon>
        <taxon>Phthiraptera</taxon>
        <taxon>Anoplura</taxon>
        <taxon>Pediculidae</taxon>
        <taxon>Pediculus</taxon>
    </lineage>
</organism>
<dbReference type="CDD" id="cd09917">
    <property type="entry name" value="F-box_SF"/>
    <property type="match status" value="1"/>
</dbReference>
<feature type="domain" description="F-box" evidence="2">
    <location>
        <begin position="25"/>
        <end position="73"/>
    </location>
</feature>
<dbReference type="Pfam" id="PF12937">
    <property type="entry name" value="F-box-like"/>
    <property type="match status" value="1"/>
</dbReference>
<dbReference type="Proteomes" id="UP000009046">
    <property type="component" value="Unassembled WGS sequence"/>
</dbReference>
<dbReference type="OrthoDB" id="8183731at2759"/>
<protein>
    <recommendedName>
        <fullName evidence="2">F-box domain-containing protein</fullName>
    </recommendedName>
</protein>
<dbReference type="Gene3D" id="1.20.1280.50">
    <property type="match status" value="1"/>
</dbReference>
<dbReference type="EMBL" id="DS235786">
    <property type="protein sequence ID" value="EEB17012.1"/>
    <property type="molecule type" value="Genomic_DNA"/>
</dbReference>
<keyword evidence="5" id="KW-1185">Reference proteome</keyword>
<gene>
    <name evidence="4" type="primary">8230032</name>
    <name evidence="3" type="ORF">Phum_PHUM450420</name>
</gene>
<dbReference type="HOGENOM" id="CLU_1157645_0_0_1"/>
<dbReference type="CTD" id="8230032"/>
<dbReference type="VEuPathDB" id="VectorBase:PHUM450420"/>
<evidence type="ECO:0000313" key="4">
    <source>
        <dbReference type="EnsemblMetazoa" id="PHUM450420-PA"/>
    </source>
</evidence>
<dbReference type="InterPro" id="IPR001810">
    <property type="entry name" value="F-box_dom"/>
</dbReference>
<dbReference type="PROSITE" id="PS50181">
    <property type="entry name" value="FBOX"/>
    <property type="match status" value="1"/>
</dbReference>
<evidence type="ECO:0000259" key="2">
    <source>
        <dbReference type="PROSITE" id="PS50181"/>
    </source>
</evidence>
<reference evidence="3" key="2">
    <citation type="submission" date="2007-04" db="EMBL/GenBank/DDBJ databases">
        <title>The genome of the human body louse.</title>
        <authorList>
            <consortium name="The Human Body Louse Genome Consortium"/>
            <person name="Kirkness E."/>
            <person name="Walenz B."/>
            <person name="Hass B."/>
            <person name="Bruggner R."/>
            <person name="Strausberg R."/>
        </authorList>
    </citation>
    <scope>NUCLEOTIDE SEQUENCE</scope>
    <source>
        <strain evidence="3">USDA</strain>
    </source>
</reference>
<accession>E0VUF6</accession>
<feature type="region of interest" description="Disordered" evidence="1">
    <location>
        <begin position="114"/>
        <end position="133"/>
    </location>
</feature>
<evidence type="ECO:0000313" key="3">
    <source>
        <dbReference type="EMBL" id="EEB17012.1"/>
    </source>
</evidence>
<reference evidence="4" key="3">
    <citation type="submission" date="2020-05" db="UniProtKB">
        <authorList>
            <consortium name="EnsemblMetazoa"/>
        </authorList>
    </citation>
    <scope>IDENTIFICATION</scope>
    <source>
        <strain evidence="4">USDA</strain>
    </source>
</reference>